<dbReference type="eggNOG" id="COG0535">
    <property type="taxonomic scope" value="Bacteria"/>
</dbReference>
<name>B2IGM1_BEII9</name>
<dbReference type="SUPFAM" id="SSF102114">
    <property type="entry name" value="Radical SAM enzymes"/>
    <property type="match status" value="1"/>
</dbReference>
<dbReference type="InterPro" id="IPR058240">
    <property type="entry name" value="rSAM_sf"/>
</dbReference>
<keyword evidence="4" id="KW-0408">Iron</keyword>
<dbReference type="Proteomes" id="UP000001695">
    <property type="component" value="Chromosome"/>
</dbReference>
<organism evidence="7 8">
    <name type="scientific">Beijerinckia indica subsp. indica (strain ATCC 9039 / DSM 1715 / NCIMB 8712)</name>
    <dbReference type="NCBI Taxonomy" id="395963"/>
    <lineage>
        <taxon>Bacteria</taxon>
        <taxon>Pseudomonadati</taxon>
        <taxon>Pseudomonadota</taxon>
        <taxon>Alphaproteobacteria</taxon>
        <taxon>Hyphomicrobiales</taxon>
        <taxon>Beijerinckiaceae</taxon>
        <taxon>Beijerinckia</taxon>
    </lineage>
</organism>
<dbReference type="KEGG" id="bid:Bind_2162"/>
<accession>B2IGM1</accession>
<dbReference type="CDD" id="cd01335">
    <property type="entry name" value="Radical_SAM"/>
    <property type="match status" value="1"/>
</dbReference>
<evidence type="ECO:0000256" key="2">
    <source>
        <dbReference type="ARBA" id="ARBA00022691"/>
    </source>
</evidence>
<dbReference type="InterPro" id="IPR007197">
    <property type="entry name" value="rSAM"/>
</dbReference>
<dbReference type="HOGENOM" id="CLU_067258_0_0_5"/>
<keyword evidence="5" id="KW-0411">Iron-sulfur</keyword>
<evidence type="ECO:0000259" key="6">
    <source>
        <dbReference type="Pfam" id="PF04055"/>
    </source>
</evidence>
<reference evidence="7 8" key="2">
    <citation type="journal article" date="2010" name="J. Bacteriol.">
        <title>Complete genome sequence of Beijerinckia indica subsp. indica.</title>
        <authorList>
            <person name="Tamas I."/>
            <person name="Dedysh S.N."/>
            <person name="Liesack W."/>
            <person name="Stott M.B."/>
            <person name="Alam M."/>
            <person name="Murrell J.C."/>
            <person name="Dunfield P.F."/>
        </authorList>
    </citation>
    <scope>NUCLEOTIDE SEQUENCE [LARGE SCALE GENOMIC DNA]</scope>
    <source>
        <strain evidence="8">ATCC 9039 / DSM 1715 / NCIMB 8712</strain>
    </source>
</reference>
<evidence type="ECO:0000256" key="4">
    <source>
        <dbReference type="ARBA" id="ARBA00023004"/>
    </source>
</evidence>
<dbReference type="GO" id="GO:0003824">
    <property type="term" value="F:catalytic activity"/>
    <property type="evidence" value="ECO:0007669"/>
    <property type="project" value="InterPro"/>
</dbReference>
<keyword evidence="8" id="KW-1185">Reference proteome</keyword>
<dbReference type="GO" id="GO:0046872">
    <property type="term" value="F:metal ion binding"/>
    <property type="evidence" value="ECO:0007669"/>
    <property type="project" value="UniProtKB-KW"/>
</dbReference>
<dbReference type="EMBL" id="CP001016">
    <property type="protein sequence ID" value="ACB95782.1"/>
    <property type="molecule type" value="Genomic_DNA"/>
</dbReference>
<dbReference type="GO" id="GO:0051536">
    <property type="term" value="F:iron-sulfur cluster binding"/>
    <property type="evidence" value="ECO:0007669"/>
    <property type="project" value="UniProtKB-KW"/>
</dbReference>
<dbReference type="PANTHER" id="PTHR11228:SF34">
    <property type="entry name" value="TUNGSTEN-CONTAINING ALDEHYDE FERREDOXIN OXIDOREDUCTASE COFACTOR MODIFYING PROTEIN"/>
    <property type="match status" value="1"/>
</dbReference>
<proteinExistence type="predicted"/>
<evidence type="ECO:0000313" key="8">
    <source>
        <dbReference type="Proteomes" id="UP000001695"/>
    </source>
</evidence>
<dbReference type="InterPro" id="IPR050377">
    <property type="entry name" value="Radical_SAM_PqqE_MftC-like"/>
</dbReference>
<keyword evidence="3" id="KW-0479">Metal-binding</keyword>
<evidence type="ECO:0000256" key="3">
    <source>
        <dbReference type="ARBA" id="ARBA00022723"/>
    </source>
</evidence>
<dbReference type="Pfam" id="PF04055">
    <property type="entry name" value="Radical_SAM"/>
    <property type="match status" value="1"/>
</dbReference>
<keyword evidence="2" id="KW-0949">S-adenosyl-L-methionine</keyword>
<evidence type="ECO:0000256" key="5">
    <source>
        <dbReference type="ARBA" id="ARBA00023014"/>
    </source>
</evidence>
<comment type="cofactor">
    <cofactor evidence="1">
        <name>[4Fe-4S] cluster</name>
        <dbReference type="ChEBI" id="CHEBI:49883"/>
    </cofactor>
</comment>
<dbReference type="AlphaFoldDB" id="B2IGM1"/>
<evidence type="ECO:0000313" key="7">
    <source>
        <dbReference type="EMBL" id="ACB95782.1"/>
    </source>
</evidence>
<feature type="domain" description="Radical SAM core" evidence="6">
    <location>
        <begin position="22"/>
        <end position="126"/>
    </location>
</feature>
<sequence length="356" mass="39697">MNCAKHAPTKLIASPKTLCIMLTYACTASCNNCGTLSTPSDKNILSLDIALNAIEQANALGFANVVFTGGESTLRWNDLLSAIQKATELQMPTRLVTNAHWATSVDRATALLSELANVGLDEINFSTGDQHIRFVPLQRVVFATLSAVKNNMPVHTMIELTAERSISVNDYLQHPLVQELSDREKRLITATESPWMPLDSNQVACYPSNYVRNQDNVLKSTGCDSVLQTYVVQADGRVGSCCGLGMRKVPELSVGMAEGNAFLETAIERAEDDFLKLWLRFQGPEKILAWAAQFDPTILWENKYAHCCQACMRIYDDSRVQQVIKEHYTEIVPEVIKLAWLNEYYLPGKLFQDIDN</sequence>
<gene>
    <name evidence="7" type="ordered locus">Bind_2162</name>
</gene>
<reference evidence="8" key="1">
    <citation type="submission" date="2008-03" db="EMBL/GenBank/DDBJ databases">
        <title>Complete sequence of chromosome of Beijerinckia indica subsp. indica ATCC 9039.</title>
        <authorList>
            <consortium name="US DOE Joint Genome Institute"/>
            <person name="Copeland A."/>
            <person name="Lucas S."/>
            <person name="Lapidus A."/>
            <person name="Glavina del Rio T."/>
            <person name="Dalin E."/>
            <person name="Tice H."/>
            <person name="Bruce D."/>
            <person name="Goodwin L."/>
            <person name="Pitluck S."/>
            <person name="LaButti K."/>
            <person name="Schmutz J."/>
            <person name="Larimer F."/>
            <person name="Land M."/>
            <person name="Hauser L."/>
            <person name="Kyrpides N."/>
            <person name="Mikhailova N."/>
            <person name="Dunfield P.F."/>
            <person name="Dedysh S.N."/>
            <person name="Liesack W."/>
            <person name="Saw J.H."/>
            <person name="Alam M."/>
            <person name="Chen Y."/>
            <person name="Murrell J.C."/>
            <person name="Richardson P."/>
        </authorList>
    </citation>
    <scope>NUCLEOTIDE SEQUENCE [LARGE SCALE GENOMIC DNA]</scope>
    <source>
        <strain evidence="8">ATCC 9039 / DSM 1715 / NCIMB 8712</strain>
    </source>
</reference>
<protein>
    <submittedName>
        <fullName evidence="7">Radical SAM domain protein</fullName>
    </submittedName>
</protein>
<evidence type="ECO:0000256" key="1">
    <source>
        <dbReference type="ARBA" id="ARBA00001966"/>
    </source>
</evidence>
<dbReference type="STRING" id="395963.Bind_2162"/>
<dbReference type="Gene3D" id="3.20.20.70">
    <property type="entry name" value="Aldolase class I"/>
    <property type="match status" value="1"/>
</dbReference>
<dbReference type="InterPro" id="IPR013785">
    <property type="entry name" value="Aldolase_TIM"/>
</dbReference>
<dbReference type="SFLD" id="SFLDS00029">
    <property type="entry name" value="Radical_SAM"/>
    <property type="match status" value="1"/>
</dbReference>
<dbReference type="PANTHER" id="PTHR11228">
    <property type="entry name" value="RADICAL SAM DOMAIN PROTEIN"/>
    <property type="match status" value="1"/>
</dbReference>